<dbReference type="PANTHER" id="PTHR43386:SF1">
    <property type="entry name" value="D,D-DIPEPTIDE TRANSPORT SYSTEM PERMEASE PROTEIN DDPC-RELATED"/>
    <property type="match status" value="1"/>
</dbReference>
<evidence type="ECO:0000256" key="6">
    <source>
        <dbReference type="ARBA" id="ARBA00023136"/>
    </source>
</evidence>
<evidence type="ECO:0000259" key="8">
    <source>
        <dbReference type="PROSITE" id="PS50928"/>
    </source>
</evidence>
<feature type="transmembrane region" description="Helical" evidence="7">
    <location>
        <begin position="86"/>
        <end position="111"/>
    </location>
</feature>
<evidence type="ECO:0000313" key="9">
    <source>
        <dbReference type="EMBL" id="TMJ14173.1"/>
    </source>
</evidence>
<keyword evidence="3" id="KW-1003">Cell membrane</keyword>
<dbReference type="InterPro" id="IPR000515">
    <property type="entry name" value="MetI-like"/>
</dbReference>
<feature type="domain" description="ABC transmembrane type-1" evidence="8">
    <location>
        <begin position="84"/>
        <end position="273"/>
    </location>
</feature>
<gene>
    <name evidence="9" type="ORF">E6H02_03810</name>
</gene>
<comment type="subcellular location">
    <subcellularLocation>
        <location evidence="1 7">Cell membrane</location>
        <topology evidence="1 7">Multi-pass membrane protein</topology>
    </subcellularLocation>
</comment>
<feature type="transmembrane region" description="Helical" evidence="7">
    <location>
        <begin position="21"/>
        <end position="45"/>
    </location>
</feature>
<evidence type="ECO:0000256" key="4">
    <source>
        <dbReference type="ARBA" id="ARBA00022692"/>
    </source>
</evidence>
<evidence type="ECO:0000256" key="5">
    <source>
        <dbReference type="ARBA" id="ARBA00022989"/>
    </source>
</evidence>
<feature type="transmembrane region" description="Helical" evidence="7">
    <location>
        <begin position="205"/>
        <end position="231"/>
    </location>
</feature>
<dbReference type="GO" id="GO:0055085">
    <property type="term" value="P:transmembrane transport"/>
    <property type="evidence" value="ECO:0007669"/>
    <property type="project" value="InterPro"/>
</dbReference>
<dbReference type="Proteomes" id="UP000320393">
    <property type="component" value="Unassembled WGS sequence"/>
</dbReference>
<keyword evidence="4 7" id="KW-0812">Transmembrane</keyword>
<evidence type="ECO:0000313" key="10">
    <source>
        <dbReference type="Proteomes" id="UP000320393"/>
    </source>
</evidence>
<dbReference type="PANTHER" id="PTHR43386">
    <property type="entry name" value="OLIGOPEPTIDE TRANSPORT SYSTEM PERMEASE PROTEIN APPC"/>
    <property type="match status" value="1"/>
</dbReference>
<dbReference type="Gene3D" id="1.10.3720.10">
    <property type="entry name" value="MetI-like"/>
    <property type="match status" value="1"/>
</dbReference>
<dbReference type="Pfam" id="PF12911">
    <property type="entry name" value="OppC_N"/>
    <property type="match status" value="1"/>
</dbReference>
<dbReference type="EMBL" id="VBAM01000123">
    <property type="protein sequence ID" value="TMJ14173.1"/>
    <property type="molecule type" value="Genomic_DNA"/>
</dbReference>
<dbReference type="InterPro" id="IPR035906">
    <property type="entry name" value="MetI-like_sf"/>
</dbReference>
<comment type="caution">
    <text evidence="9">The sequence shown here is derived from an EMBL/GenBank/DDBJ whole genome shotgun (WGS) entry which is preliminary data.</text>
</comment>
<name>A0A537M1L7_9BACT</name>
<dbReference type="InterPro" id="IPR050366">
    <property type="entry name" value="BP-dependent_transpt_permease"/>
</dbReference>
<proteinExistence type="inferred from homology"/>
<keyword evidence="6 7" id="KW-0472">Membrane</keyword>
<dbReference type="InterPro" id="IPR025966">
    <property type="entry name" value="OppC_N"/>
</dbReference>
<dbReference type="PROSITE" id="PS50928">
    <property type="entry name" value="ABC_TM1"/>
    <property type="match status" value="1"/>
</dbReference>
<organism evidence="9 10">
    <name type="scientific">Candidatus Segetimicrobium genomatis</name>
    <dbReference type="NCBI Taxonomy" id="2569760"/>
    <lineage>
        <taxon>Bacteria</taxon>
        <taxon>Bacillati</taxon>
        <taxon>Candidatus Sysuimicrobiota</taxon>
        <taxon>Candidatus Sysuimicrobiia</taxon>
        <taxon>Candidatus Sysuimicrobiales</taxon>
        <taxon>Candidatus Segetimicrobiaceae</taxon>
        <taxon>Candidatus Segetimicrobium</taxon>
    </lineage>
</organism>
<keyword evidence="2 7" id="KW-0813">Transport</keyword>
<dbReference type="GO" id="GO:0005886">
    <property type="term" value="C:plasma membrane"/>
    <property type="evidence" value="ECO:0007669"/>
    <property type="project" value="UniProtKB-SubCell"/>
</dbReference>
<reference evidence="9 10" key="1">
    <citation type="journal article" date="2019" name="Nat. Microbiol.">
        <title>Mediterranean grassland soil C-N compound turnover is dependent on rainfall and depth, and is mediated by genomically divergent microorganisms.</title>
        <authorList>
            <person name="Diamond S."/>
            <person name="Andeer P.F."/>
            <person name="Li Z."/>
            <person name="Crits-Christoph A."/>
            <person name="Burstein D."/>
            <person name="Anantharaman K."/>
            <person name="Lane K.R."/>
            <person name="Thomas B.C."/>
            <person name="Pan C."/>
            <person name="Northen T.R."/>
            <person name="Banfield J.F."/>
        </authorList>
    </citation>
    <scope>NUCLEOTIDE SEQUENCE [LARGE SCALE GENOMIC DNA]</scope>
    <source>
        <strain evidence="9">NP_5</strain>
    </source>
</reference>
<evidence type="ECO:0000256" key="7">
    <source>
        <dbReference type="RuleBase" id="RU363032"/>
    </source>
</evidence>
<evidence type="ECO:0000256" key="2">
    <source>
        <dbReference type="ARBA" id="ARBA00022448"/>
    </source>
</evidence>
<sequence length="288" mass="30673">MLSPAPARATKQALWPALRRSPLALAGLVTVAFFVVVALAAPWLARQSPIAQDLAHRLTGPSVSHPFGLDSLGRDVYSRVMYGTRISVLSGAGVVTAASAFGTLAGTAAGWMGGRWDEALMRLTDMFLAFPALILAMAISAILRPSLTNALVAIAITSWPTYARLIRGQVLSLRTRDYIEAARAEGATDVAIIVRHLIPNALAPLLIQATLNVGNIILVSAGLAFIGFGAQPPTPEWGLMVSEGRTFLMDQWWIATFPAVAILLLVLGFNLFGDGIRDVLDPRLRKAG</sequence>
<comment type="similarity">
    <text evidence="7">Belongs to the binding-protein-dependent transport system permease family.</text>
</comment>
<dbReference type="CDD" id="cd06261">
    <property type="entry name" value="TM_PBP2"/>
    <property type="match status" value="1"/>
</dbReference>
<feature type="transmembrane region" description="Helical" evidence="7">
    <location>
        <begin position="251"/>
        <end position="273"/>
    </location>
</feature>
<accession>A0A537M1L7</accession>
<dbReference type="AlphaFoldDB" id="A0A537M1L7"/>
<dbReference type="SUPFAM" id="SSF161098">
    <property type="entry name" value="MetI-like"/>
    <property type="match status" value="1"/>
</dbReference>
<protein>
    <submittedName>
        <fullName evidence="9">ABC transporter permease</fullName>
    </submittedName>
</protein>
<feature type="transmembrane region" description="Helical" evidence="7">
    <location>
        <begin position="123"/>
        <end position="143"/>
    </location>
</feature>
<evidence type="ECO:0000256" key="1">
    <source>
        <dbReference type="ARBA" id="ARBA00004651"/>
    </source>
</evidence>
<keyword evidence="5 7" id="KW-1133">Transmembrane helix</keyword>
<evidence type="ECO:0000256" key="3">
    <source>
        <dbReference type="ARBA" id="ARBA00022475"/>
    </source>
</evidence>
<dbReference type="Pfam" id="PF00528">
    <property type="entry name" value="BPD_transp_1"/>
    <property type="match status" value="1"/>
</dbReference>